<dbReference type="PRINTS" id="PR00359">
    <property type="entry name" value="BP450"/>
</dbReference>
<dbReference type="Pfam" id="PF13459">
    <property type="entry name" value="Fer4_15"/>
    <property type="match status" value="1"/>
</dbReference>
<dbReference type="GO" id="GO:0016705">
    <property type="term" value="F:oxidoreductase activity, acting on paired donors, with incorporation or reduction of molecular oxygen"/>
    <property type="evidence" value="ECO:0007669"/>
    <property type="project" value="InterPro"/>
</dbReference>
<gene>
    <name evidence="3" type="ORF">HOP40_21320</name>
</gene>
<proteinExistence type="inferred from homology"/>
<dbReference type="AlphaFoldDB" id="A0A6M6JIW4"/>
<keyword evidence="2" id="KW-0408">Iron</keyword>
<dbReference type="PRINTS" id="PR00385">
    <property type="entry name" value="P450"/>
</dbReference>
<dbReference type="Proteomes" id="UP000505377">
    <property type="component" value="Chromosome"/>
</dbReference>
<dbReference type="PANTHER" id="PTHR46696:SF1">
    <property type="entry name" value="CYTOCHROME P450 YJIB-RELATED"/>
    <property type="match status" value="1"/>
</dbReference>
<name>A0A6M6JIW4_9PSEU</name>
<sequence>MLTDPETFSNAFNFDLERGPAPDLHDPMNTIIARSDPPYHSAIRRFLRRWFEPARLRRFEPHVREIVEAVVAELPTSGRVDLIGHLGRVIPARTVYAIIGIPTSDRDRLQASSDELNANLPAPSPDLIARIRQVFVEVIQDRRASGERRDDVIDGLVHPDGDLVFDDEVAAGHLLQLLVAGADTTTSLIGNLLLRLLQEPSRWDRVVADPGRAAAAVEESLRRDSPLPFTLRTAVAGTELGGCPVEPKDRIVLSLQSANWDEQVWGDSALEFDLDRPRAAAHLSFGSGIHTCLGAPIARIEARVTIEVLTERFPRLRLAPDHAPDYLPVAQMRLLRSLVVDLDPPAATESRPVLLEVDPDRCEGHGLCESEASELVHLDDDGVLVIDRVDVPAHLVGAATRAVQVCPVAALRLR</sequence>
<dbReference type="InterPro" id="IPR036396">
    <property type="entry name" value="Cyt_P450_sf"/>
</dbReference>
<reference evidence="3 4" key="1">
    <citation type="submission" date="2020-05" db="EMBL/GenBank/DDBJ databases">
        <authorList>
            <person name="Mo P."/>
        </authorList>
    </citation>
    <scope>NUCLEOTIDE SEQUENCE [LARGE SCALE GENOMIC DNA]</scope>
    <source>
        <strain evidence="3 4">Gen01</strain>
    </source>
</reference>
<dbReference type="GO" id="GO:0004497">
    <property type="term" value="F:monooxygenase activity"/>
    <property type="evidence" value="ECO:0007669"/>
    <property type="project" value="UniProtKB-KW"/>
</dbReference>
<dbReference type="SUPFAM" id="SSF48264">
    <property type="entry name" value="Cytochrome P450"/>
    <property type="match status" value="1"/>
</dbReference>
<organism evidence="3 4">
    <name type="scientific">Pseudonocardia broussonetiae</name>
    <dbReference type="NCBI Taxonomy" id="2736640"/>
    <lineage>
        <taxon>Bacteria</taxon>
        <taxon>Bacillati</taxon>
        <taxon>Actinomycetota</taxon>
        <taxon>Actinomycetes</taxon>
        <taxon>Pseudonocardiales</taxon>
        <taxon>Pseudonocardiaceae</taxon>
        <taxon>Pseudonocardia</taxon>
    </lineage>
</organism>
<dbReference type="GO" id="GO:0005506">
    <property type="term" value="F:iron ion binding"/>
    <property type="evidence" value="ECO:0007669"/>
    <property type="project" value="InterPro"/>
</dbReference>
<keyword evidence="2" id="KW-0560">Oxidoreductase</keyword>
<dbReference type="KEGG" id="pbro:HOP40_21320"/>
<dbReference type="InterPro" id="IPR001128">
    <property type="entry name" value="Cyt_P450"/>
</dbReference>
<accession>A0A6M6JIW4</accession>
<dbReference type="EMBL" id="CP053564">
    <property type="protein sequence ID" value="QJY48024.1"/>
    <property type="molecule type" value="Genomic_DNA"/>
</dbReference>
<dbReference type="InterPro" id="IPR017972">
    <property type="entry name" value="Cyt_P450_CS"/>
</dbReference>
<comment type="similarity">
    <text evidence="1 2">Belongs to the cytochrome P450 family.</text>
</comment>
<keyword evidence="2" id="KW-0349">Heme</keyword>
<dbReference type="PANTHER" id="PTHR46696">
    <property type="entry name" value="P450, PUTATIVE (EUROFUNG)-RELATED"/>
    <property type="match status" value="1"/>
</dbReference>
<evidence type="ECO:0000313" key="4">
    <source>
        <dbReference type="Proteomes" id="UP000505377"/>
    </source>
</evidence>
<dbReference type="Gene3D" id="1.10.630.10">
    <property type="entry name" value="Cytochrome P450"/>
    <property type="match status" value="1"/>
</dbReference>
<keyword evidence="2" id="KW-0479">Metal-binding</keyword>
<evidence type="ECO:0000313" key="3">
    <source>
        <dbReference type="EMBL" id="QJY48024.1"/>
    </source>
</evidence>
<dbReference type="RefSeq" id="WP_172161279.1">
    <property type="nucleotide sequence ID" value="NZ_CP053564.1"/>
</dbReference>
<evidence type="ECO:0000256" key="1">
    <source>
        <dbReference type="ARBA" id="ARBA00010617"/>
    </source>
</evidence>
<protein>
    <submittedName>
        <fullName evidence="3">Cytochrome P450</fullName>
    </submittedName>
</protein>
<dbReference type="SUPFAM" id="SSF54862">
    <property type="entry name" value="4Fe-4S ferredoxins"/>
    <property type="match status" value="1"/>
</dbReference>
<dbReference type="PROSITE" id="PS00086">
    <property type="entry name" value="CYTOCHROME_P450"/>
    <property type="match status" value="1"/>
</dbReference>
<evidence type="ECO:0000256" key="2">
    <source>
        <dbReference type="RuleBase" id="RU000461"/>
    </source>
</evidence>
<dbReference type="Pfam" id="PF00067">
    <property type="entry name" value="p450"/>
    <property type="match status" value="1"/>
</dbReference>
<dbReference type="GO" id="GO:0020037">
    <property type="term" value="F:heme binding"/>
    <property type="evidence" value="ECO:0007669"/>
    <property type="project" value="InterPro"/>
</dbReference>
<keyword evidence="4" id="KW-1185">Reference proteome</keyword>
<dbReference type="InterPro" id="IPR002397">
    <property type="entry name" value="Cyt_P450_B"/>
</dbReference>
<keyword evidence="2" id="KW-0503">Monooxygenase</keyword>
<dbReference type="Gene3D" id="3.30.70.20">
    <property type="match status" value="1"/>
</dbReference>